<keyword evidence="2 5" id="KW-0645">Protease</keyword>
<dbReference type="PROSITE" id="PS00136">
    <property type="entry name" value="SUBTILASE_ASP"/>
    <property type="match status" value="1"/>
</dbReference>
<keyword evidence="3 5" id="KW-0378">Hydrolase</keyword>
<evidence type="ECO:0000259" key="8">
    <source>
        <dbReference type="Pfam" id="PF00082"/>
    </source>
</evidence>
<reference evidence="9 10" key="1">
    <citation type="submission" date="2019-08" db="EMBL/GenBank/DDBJ databases">
        <title>Deep-cultivation of Planctomycetes and their phenomic and genomic characterization uncovers novel biology.</title>
        <authorList>
            <person name="Wiegand S."/>
            <person name="Jogler M."/>
            <person name="Boedeker C."/>
            <person name="Pinto D."/>
            <person name="Vollmers J."/>
            <person name="Rivas-Marin E."/>
            <person name="Kohn T."/>
            <person name="Peeters S.H."/>
            <person name="Heuer A."/>
            <person name="Rast P."/>
            <person name="Oberbeckmann S."/>
            <person name="Bunk B."/>
            <person name="Jeske O."/>
            <person name="Meyerdierks A."/>
            <person name="Storesund J.E."/>
            <person name="Kallscheuer N."/>
            <person name="Luecker S."/>
            <person name="Lage O.M."/>
            <person name="Pohl T."/>
            <person name="Merkel B.J."/>
            <person name="Hornburger P."/>
            <person name="Mueller R.-W."/>
            <person name="Bruemmer F."/>
            <person name="Labrenz M."/>
            <person name="Spormann A.M."/>
            <person name="Op den Camp H."/>
            <person name="Overmann J."/>
            <person name="Amann R."/>
            <person name="Jetten M.S.M."/>
            <person name="Mascher T."/>
            <person name="Medema M.H."/>
            <person name="Devos D.P."/>
            <person name="Kaster A.-K."/>
            <person name="Ovreas L."/>
            <person name="Rohde M."/>
            <person name="Galperin M.Y."/>
            <person name="Jogler C."/>
        </authorList>
    </citation>
    <scope>NUCLEOTIDE SEQUENCE [LARGE SCALE GENOMIC DNA]</scope>
    <source>
        <strain evidence="9 10">OJF2</strain>
    </source>
</reference>
<evidence type="ECO:0000256" key="1">
    <source>
        <dbReference type="ARBA" id="ARBA00011073"/>
    </source>
</evidence>
<dbReference type="PRINTS" id="PR00723">
    <property type="entry name" value="SUBTILISIN"/>
</dbReference>
<feature type="active site" description="Charge relay system" evidence="5">
    <location>
        <position position="463"/>
    </location>
</feature>
<dbReference type="InterPro" id="IPR015500">
    <property type="entry name" value="Peptidase_S8_subtilisin-rel"/>
</dbReference>
<dbReference type="RefSeq" id="WP_148596854.1">
    <property type="nucleotide sequence ID" value="NZ_CP042997.1"/>
</dbReference>
<evidence type="ECO:0000256" key="6">
    <source>
        <dbReference type="RuleBase" id="RU003355"/>
    </source>
</evidence>
<feature type="compositionally biased region" description="Basic and acidic residues" evidence="7">
    <location>
        <begin position="137"/>
        <end position="153"/>
    </location>
</feature>
<evidence type="ECO:0000256" key="2">
    <source>
        <dbReference type="ARBA" id="ARBA00022670"/>
    </source>
</evidence>
<evidence type="ECO:0000313" key="9">
    <source>
        <dbReference type="EMBL" id="QEH37269.1"/>
    </source>
</evidence>
<evidence type="ECO:0000256" key="4">
    <source>
        <dbReference type="ARBA" id="ARBA00022825"/>
    </source>
</evidence>
<sequence length="561" mass="58593">MGAGYLSRRIEEIVEEHRRDVGAAARRPLSVIVQMATGDDMEGYLRASVEAIELRRSVATARSLVPPRFDLLVRSARGGPLGKSARRELEQSASPSAESFLAGVRSGAVEGHDVAEAGKSALQPLMDSDWVLDRVAQAERSRGRGSAKADRQRPPGSRPVPVHFLSSGSAVLEVTRDELAALPRQVPQALDIYVNRTVKVPPVAKSPDLPPVVRDNKSATWGLARTGALAAWGAFAARGQGVKVAVLDTGVDPSHPDLSGRVAGFAEFDPKGRLVAEGLARAHDSGEHGTHCGATIAGGRASGRCIGMAPDAQVLAGLVLKDGVGTDAQILAGMEWAIRSGAQVISMSLGGLRLSADVLDTYTRTIITANRLGIPVVVAVGNEGSQTTGSPGNDFFAFTVGATDVDDRAAGFSGGRTQIISNSRYVEAESLPLVYSKPEVTAPGVDIYSAVPGGGWEAWSGTSMATPHVAGAMAILLGALPGLHEVSGALRTNLVQTLLISTVKELGEAGQNHRHGFGRIDVLRALGYAVELGYGPPEFSPPRPVTAGKRGRRPRTVNSGG</sequence>
<dbReference type="InterPro" id="IPR050131">
    <property type="entry name" value="Peptidase_S8_subtilisin-like"/>
</dbReference>
<dbReference type="PROSITE" id="PS51892">
    <property type="entry name" value="SUBTILASE"/>
    <property type="match status" value="1"/>
</dbReference>
<dbReference type="SUPFAM" id="SSF52743">
    <property type="entry name" value="Subtilisin-like"/>
    <property type="match status" value="1"/>
</dbReference>
<evidence type="ECO:0000256" key="7">
    <source>
        <dbReference type="SAM" id="MobiDB-lite"/>
    </source>
</evidence>
<dbReference type="Proteomes" id="UP000324233">
    <property type="component" value="Chromosome"/>
</dbReference>
<feature type="active site" description="Charge relay system" evidence="5">
    <location>
        <position position="248"/>
    </location>
</feature>
<dbReference type="PANTHER" id="PTHR43806:SF11">
    <property type="entry name" value="CEREVISIN-RELATED"/>
    <property type="match status" value="1"/>
</dbReference>
<dbReference type="KEGG" id="agv:OJF2_58560"/>
<dbReference type="PROSITE" id="PS00138">
    <property type="entry name" value="SUBTILASE_SER"/>
    <property type="match status" value="1"/>
</dbReference>
<dbReference type="InterPro" id="IPR000209">
    <property type="entry name" value="Peptidase_S8/S53_dom"/>
</dbReference>
<evidence type="ECO:0000256" key="3">
    <source>
        <dbReference type="ARBA" id="ARBA00022801"/>
    </source>
</evidence>
<dbReference type="GO" id="GO:0006508">
    <property type="term" value="P:proteolysis"/>
    <property type="evidence" value="ECO:0007669"/>
    <property type="project" value="UniProtKB-KW"/>
</dbReference>
<keyword evidence="4 5" id="KW-0720">Serine protease</keyword>
<evidence type="ECO:0000313" key="10">
    <source>
        <dbReference type="Proteomes" id="UP000324233"/>
    </source>
</evidence>
<feature type="region of interest" description="Disordered" evidence="7">
    <location>
        <begin position="137"/>
        <end position="162"/>
    </location>
</feature>
<dbReference type="OrthoDB" id="252653at2"/>
<gene>
    <name evidence="9" type="primary">isp</name>
    <name evidence="9" type="ORF">OJF2_58560</name>
</gene>
<dbReference type="GO" id="GO:0004252">
    <property type="term" value="F:serine-type endopeptidase activity"/>
    <property type="evidence" value="ECO:0007669"/>
    <property type="project" value="UniProtKB-UniRule"/>
</dbReference>
<keyword evidence="10" id="KW-1185">Reference proteome</keyword>
<feature type="active site" description="Charge relay system" evidence="5">
    <location>
        <position position="288"/>
    </location>
</feature>
<feature type="region of interest" description="Disordered" evidence="7">
    <location>
        <begin position="539"/>
        <end position="561"/>
    </location>
</feature>
<dbReference type="EC" id="3.4.21.-" evidence="9"/>
<comment type="similarity">
    <text evidence="1 5 6">Belongs to the peptidase S8 family.</text>
</comment>
<protein>
    <submittedName>
        <fullName evidence="9">Intracellular serine protease</fullName>
        <ecNumber evidence="9">3.4.21.-</ecNumber>
    </submittedName>
</protein>
<name>A0A5B9WAJ2_9BACT</name>
<dbReference type="Pfam" id="PF00082">
    <property type="entry name" value="Peptidase_S8"/>
    <property type="match status" value="1"/>
</dbReference>
<dbReference type="InterPro" id="IPR036852">
    <property type="entry name" value="Peptidase_S8/S53_dom_sf"/>
</dbReference>
<accession>A0A5B9WAJ2</accession>
<organism evidence="9 10">
    <name type="scientific">Aquisphaera giovannonii</name>
    <dbReference type="NCBI Taxonomy" id="406548"/>
    <lineage>
        <taxon>Bacteria</taxon>
        <taxon>Pseudomonadati</taxon>
        <taxon>Planctomycetota</taxon>
        <taxon>Planctomycetia</taxon>
        <taxon>Isosphaerales</taxon>
        <taxon>Isosphaeraceae</taxon>
        <taxon>Aquisphaera</taxon>
    </lineage>
</organism>
<dbReference type="EMBL" id="CP042997">
    <property type="protein sequence ID" value="QEH37269.1"/>
    <property type="molecule type" value="Genomic_DNA"/>
</dbReference>
<dbReference type="InterPro" id="IPR023828">
    <property type="entry name" value="Peptidase_S8_Ser-AS"/>
</dbReference>
<dbReference type="AlphaFoldDB" id="A0A5B9WAJ2"/>
<dbReference type="InterPro" id="IPR023827">
    <property type="entry name" value="Peptidase_S8_Asp-AS"/>
</dbReference>
<evidence type="ECO:0000256" key="5">
    <source>
        <dbReference type="PROSITE-ProRule" id="PRU01240"/>
    </source>
</evidence>
<proteinExistence type="inferred from homology"/>
<dbReference type="Gene3D" id="3.40.50.200">
    <property type="entry name" value="Peptidase S8/S53 domain"/>
    <property type="match status" value="1"/>
</dbReference>
<dbReference type="PANTHER" id="PTHR43806">
    <property type="entry name" value="PEPTIDASE S8"/>
    <property type="match status" value="1"/>
</dbReference>
<feature type="domain" description="Peptidase S8/S53" evidence="8">
    <location>
        <begin position="239"/>
        <end position="518"/>
    </location>
</feature>